<dbReference type="PANTHER" id="PTHR31001:SF82">
    <property type="entry name" value="ZN(II)2CYS6 TRANSCRIPTION FACTOR (EUROFUNG)"/>
    <property type="match status" value="1"/>
</dbReference>
<dbReference type="GO" id="GO:0008270">
    <property type="term" value="F:zinc ion binding"/>
    <property type="evidence" value="ECO:0007669"/>
    <property type="project" value="InterPro"/>
</dbReference>
<proteinExistence type="predicted"/>
<dbReference type="CDD" id="cd12148">
    <property type="entry name" value="fungal_TF_MHR"/>
    <property type="match status" value="1"/>
</dbReference>
<dbReference type="InterPro" id="IPR050613">
    <property type="entry name" value="Sec_Metabolite_Reg"/>
</dbReference>
<dbReference type="InterPro" id="IPR036864">
    <property type="entry name" value="Zn2-C6_fun-type_DNA-bd_sf"/>
</dbReference>
<evidence type="ECO:0000256" key="1">
    <source>
        <dbReference type="ARBA" id="ARBA00004123"/>
    </source>
</evidence>
<comment type="subcellular location">
    <subcellularLocation>
        <location evidence="1">Nucleus</location>
    </subcellularLocation>
</comment>
<reference evidence="9" key="1">
    <citation type="submission" date="2021-07" db="EMBL/GenBank/DDBJ databases">
        <authorList>
            <person name="Branca A.L. A."/>
        </authorList>
    </citation>
    <scope>NUCLEOTIDE SEQUENCE</scope>
</reference>
<dbReference type="Pfam" id="PF04082">
    <property type="entry name" value="Fungal_trans"/>
    <property type="match status" value="1"/>
</dbReference>
<evidence type="ECO:0000256" key="7">
    <source>
        <dbReference type="SAM" id="MobiDB-lite"/>
    </source>
</evidence>
<feature type="region of interest" description="Disordered" evidence="7">
    <location>
        <begin position="105"/>
        <end position="126"/>
    </location>
</feature>
<keyword evidence="4" id="KW-0238">DNA-binding</keyword>
<evidence type="ECO:0000256" key="4">
    <source>
        <dbReference type="ARBA" id="ARBA00023125"/>
    </source>
</evidence>
<dbReference type="InterPro" id="IPR007219">
    <property type="entry name" value="XnlR_reg_dom"/>
</dbReference>
<dbReference type="GO" id="GO:0006351">
    <property type="term" value="P:DNA-templated transcription"/>
    <property type="evidence" value="ECO:0007669"/>
    <property type="project" value="InterPro"/>
</dbReference>
<dbReference type="GO" id="GO:0003677">
    <property type="term" value="F:DNA binding"/>
    <property type="evidence" value="ECO:0007669"/>
    <property type="project" value="UniProtKB-KW"/>
</dbReference>
<dbReference type="OrthoDB" id="508119at2759"/>
<dbReference type="Pfam" id="PF00172">
    <property type="entry name" value="Zn_clus"/>
    <property type="match status" value="1"/>
</dbReference>
<keyword evidence="2" id="KW-0479">Metal-binding</keyword>
<dbReference type="Proteomes" id="UP001153461">
    <property type="component" value="Unassembled WGS sequence"/>
</dbReference>
<keyword evidence="5" id="KW-0804">Transcription</keyword>
<accession>A0A9W4HWV9</accession>
<gene>
    <name evidence="9" type="ORF">PNAL_LOCUS6122</name>
</gene>
<evidence type="ECO:0000256" key="3">
    <source>
        <dbReference type="ARBA" id="ARBA00023015"/>
    </source>
</evidence>
<dbReference type="SMART" id="SM00906">
    <property type="entry name" value="Fungal_trans"/>
    <property type="match status" value="1"/>
</dbReference>
<sequence>MSTSRRRNGKPASCEPCRRDKVRCDHALPICTRCRDRGLSTRCYYHPAPLTRAKGRRIFPLAEGVPFDRPPSARCVNCKFTFLISFSVYIIEFRSITAPNALPNSHSSGTSLNPDVPSAGHENSSGRITRTQPLLSGYFGPTSFVSPLTEDVDLGSEGQGLGLEIESSQRVLPPYWVHKISEILLILNDFTKVEALIRDYYALSQSAIIAAPFVLNSLGPVGSMCKENISDRNLADFTSSLTVSIIQNTAEIFEVPPETQGRDFHALFTGPAIRLEIIGLLCALAGRARYLGLASDRFEDDRTSRSQYAHKMLAASDAALHICKILTPLNDLTIWLVHEILLLSDIVHGDSSPACWKRLGELSTDIFALGLHRDSKTLNDLPEFLLESRRRQFAAAYQLDKSIATFLGRPPRIPWRYADCRMPLDISDEALATDNKVLNYSRDYIDENGWSRHGVVQRSSWIRVRFIISTFRDEILEVSLQNMTPEMENRLKDISQRCHLAWDSLPSCLRYSPQCWDQNLHIAVCLMMIISYLAYLYNDFLIQRLIAGKNNPRGNTALLAVSADILSTVLTLGMQREQMIDLRPDFAWTVLLYGFPSASLLIKALQHQKRTGEPFLYEGSRSALIRNLSVFISHLESIVRPDNANYALFQRASQLFSRIIDEILEPQSILQDSNLEDTSGFDFDPMIEVDGLDLFNNMDFGVAFNQWLF</sequence>
<evidence type="ECO:0000259" key="8">
    <source>
        <dbReference type="PROSITE" id="PS50048"/>
    </source>
</evidence>
<evidence type="ECO:0000313" key="10">
    <source>
        <dbReference type="Proteomes" id="UP001153461"/>
    </source>
</evidence>
<feature type="domain" description="Zn(2)-C6 fungal-type" evidence="8">
    <location>
        <begin position="13"/>
        <end position="45"/>
    </location>
</feature>
<comment type="caution">
    <text evidence="9">The sequence shown here is derived from an EMBL/GenBank/DDBJ whole genome shotgun (WGS) entry which is preliminary data.</text>
</comment>
<name>A0A9W4HWV9_PENNA</name>
<dbReference type="PROSITE" id="PS00463">
    <property type="entry name" value="ZN2_CY6_FUNGAL_1"/>
    <property type="match status" value="1"/>
</dbReference>
<protein>
    <recommendedName>
        <fullName evidence="8">Zn(2)-C6 fungal-type domain-containing protein</fullName>
    </recommendedName>
</protein>
<dbReference type="EMBL" id="CAJVNV010000310">
    <property type="protein sequence ID" value="CAG8152087.1"/>
    <property type="molecule type" value="Genomic_DNA"/>
</dbReference>
<dbReference type="Gene3D" id="4.10.240.10">
    <property type="entry name" value="Zn(2)-C6 fungal-type DNA-binding domain"/>
    <property type="match status" value="1"/>
</dbReference>
<keyword evidence="6" id="KW-0539">Nucleus</keyword>
<dbReference type="PANTHER" id="PTHR31001">
    <property type="entry name" value="UNCHARACTERIZED TRANSCRIPTIONAL REGULATORY PROTEIN"/>
    <property type="match status" value="1"/>
</dbReference>
<evidence type="ECO:0000256" key="6">
    <source>
        <dbReference type="ARBA" id="ARBA00023242"/>
    </source>
</evidence>
<dbReference type="InterPro" id="IPR001138">
    <property type="entry name" value="Zn2Cys6_DnaBD"/>
</dbReference>
<dbReference type="GO" id="GO:0000981">
    <property type="term" value="F:DNA-binding transcription factor activity, RNA polymerase II-specific"/>
    <property type="evidence" value="ECO:0007669"/>
    <property type="project" value="InterPro"/>
</dbReference>
<evidence type="ECO:0000256" key="2">
    <source>
        <dbReference type="ARBA" id="ARBA00022723"/>
    </source>
</evidence>
<evidence type="ECO:0000313" key="9">
    <source>
        <dbReference type="EMBL" id="CAG8152087.1"/>
    </source>
</evidence>
<dbReference type="PROSITE" id="PS50048">
    <property type="entry name" value="ZN2_CY6_FUNGAL_2"/>
    <property type="match status" value="1"/>
</dbReference>
<dbReference type="GO" id="GO:0005634">
    <property type="term" value="C:nucleus"/>
    <property type="evidence" value="ECO:0007669"/>
    <property type="project" value="UniProtKB-SubCell"/>
</dbReference>
<dbReference type="AlphaFoldDB" id="A0A9W4HWV9"/>
<dbReference type="SUPFAM" id="SSF57701">
    <property type="entry name" value="Zn2/Cys6 DNA-binding domain"/>
    <property type="match status" value="1"/>
</dbReference>
<organism evidence="9 10">
    <name type="scientific">Penicillium nalgiovense</name>
    <dbReference type="NCBI Taxonomy" id="60175"/>
    <lineage>
        <taxon>Eukaryota</taxon>
        <taxon>Fungi</taxon>
        <taxon>Dikarya</taxon>
        <taxon>Ascomycota</taxon>
        <taxon>Pezizomycotina</taxon>
        <taxon>Eurotiomycetes</taxon>
        <taxon>Eurotiomycetidae</taxon>
        <taxon>Eurotiales</taxon>
        <taxon>Aspergillaceae</taxon>
        <taxon>Penicillium</taxon>
    </lineage>
</organism>
<dbReference type="SMART" id="SM00066">
    <property type="entry name" value="GAL4"/>
    <property type="match status" value="1"/>
</dbReference>
<dbReference type="CDD" id="cd00067">
    <property type="entry name" value="GAL4"/>
    <property type="match status" value="1"/>
</dbReference>
<keyword evidence="3" id="KW-0805">Transcription regulation</keyword>
<evidence type="ECO:0000256" key="5">
    <source>
        <dbReference type="ARBA" id="ARBA00023163"/>
    </source>
</evidence>